<dbReference type="SMART" id="SM00060">
    <property type="entry name" value="FN3"/>
    <property type="match status" value="2"/>
</dbReference>
<sequence length="1848" mass="205321">MKKLLFILIALLQLKVALAQTFPVRITPQAIPPYPTNLSGYANSGITNSPLRVQLVLSDVTASSREVRLAVAIEGNGINAISAPVVIGAPTLILDGGIPLNLTISELAPYFEQQNLQGISSVQYNSPLPDGSYRFCFEVFDAFTGNRLSSKNCATIFLINNDPPFLNKPDNQAKISEQNPTNIIFQWTPRHINVPNVSYEFSLVEVWDPYIDPQAIFVASPPLYQEVTTNTSLLYGPVQPLLLAGKRYAWRVRAFATNNGEEVSVFNNNGNSEIFWFDYQANCELPSNIQVQDVSMTNATISWIGHPDHLDYTIKYREAGSDRWYSKTTPRDYVTIDEFKADTVYEYRVVGNCTQNSFGESPVDTFRTLSEELADYASCGIQPDPVDLSNQELLTELFVNDVFTAGDFPVYVKEVSGSTSFTGEGYISTPWLATVRIPVKFENIKINTEMKLVDGFVVTTYDPNWGSIVDGDVIIDTILGDDGDVQVIDVDVDITNIEIDENGDIIIITSDGPIPDTFDGGNDIIFVDNTGEEWHVDADGDVSKGEQAEGGPANSGNTDGVSSGGVNEITAAGITVTFNNTNGFYSFDTVPENAGGSIANEYDKVPISGGGEYNIPYKAIAALPDHPTDFVTAEVAISTNDHSASDIIFKTKEGTKVQATWDRDSTTATLSLKKAFDFAKQQIIATVRPKDSTDKYKVAGAANLWHLANQDVATINVKLISVNGASLSGIGERINKIYNPAGVQFNVTSASPLTVSDTTLDVGDSSLLSQYTEGEKTWISQFKTLPGYQRDTYYLFVTDIPPSDSGTEGFMPLKRQFGFVFTGDDKGRTAAHELGHGVFGLEHPFKKYNTTGTTDLLMDYGTGVRLSHMDWEKMHAPGIQIYWFQGDEDGENTIVSKIPKEFANSDGTFTFLTVNGNFITLPKEAKNLSFVTGIDKLNPYIIYPTGALQSFKLGGKTYSALIEKNLPEGDLNIESFGFTYKGFKNYDQTGKDNFYNSIITLVPDGNSRKLLKVSATDLTFNENEQVNILKSNTYEKFQKLTLTENRLLEKKYSYSEPTPYDPSFKLNQSLVQHFLGKDIAWNSKYFIVSKLAFLNNSYPELVSNSYKELKSTTDISALKNSIYTSEKAYSVLMEQSVDTDDIISIYLDIINKVRGKFSNCLETLSNITSTTPLNQVINCVRNLSDNELKEISIDDKITALSILTNWNVVTNDNTEIEIIRLLKFTKDSDIENLFEKLKGKSKVQEDKFILKRLVYKIDNDHTWLTEDNYREFIKTISTLALKSDTFKRQALDYTDEEFINYNINFYHRSFWDGVFEIASLSSSFPYLTCNPDTTTNWKSDDSVTITIQNSFSCNLTELPTTDPLDVDPFAPIWFVNKSSLSMLSDYNKTPVLSPAIIAYYANNVGDTKNIIDGIEATIDVASLATGYGALSKAPSALRKAYIIADMVGSGVNLTLTSSSENLSPNAKAVLESLNVLTAVIAIGELSDGVKNLKTLFTKAKQNTKPLPSKDQVNNFLDRLLDDKVTPDEIAEIGANKIEEAKGWLRQIEAEGKVSNSTDLALKARRARAKLLLIANLSDYKNIVARGFDLEEVKIAFKNFFPDNPSLEKTALDLFEQENFDELFDLFKANDINNWNGVIWPPMDGFRSIDEIKPAKEYIGESFDRFQASSNPSLGGSYVSPIEKIAKETGDVDEIYFTYDSRMLADNLTPGTYYFKFDLSDKVSEAINLTTGEVAPWFKTPASISGKQVKASIPFHKMDANSFENISIEQIAPDKTWRKCIIEGTGVVTELQEVVNNLPKELADDLVDYINKSDDTLKLFKEANPSKLDKLIEAFKLFRKHNIETPTCK</sequence>
<keyword evidence="5" id="KW-1185">Reference proteome</keyword>
<dbReference type="InterPro" id="IPR024079">
    <property type="entry name" value="MetalloPept_cat_dom_sf"/>
</dbReference>
<organism evidence="4 5">
    <name type="scientific">Aquimarina litoralis</name>
    <dbReference type="NCBI Taxonomy" id="584605"/>
    <lineage>
        <taxon>Bacteria</taxon>
        <taxon>Pseudomonadati</taxon>
        <taxon>Bacteroidota</taxon>
        <taxon>Flavobacteriia</taxon>
        <taxon>Flavobacteriales</taxon>
        <taxon>Flavobacteriaceae</taxon>
        <taxon>Aquimarina</taxon>
    </lineage>
</organism>
<reference evidence="5" key="1">
    <citation type="journal article" date="2019" name="Int. J. Syst. Evol. Microbiol.">
        <title>The Global Catalogue of Microorganisms (GCM) 10K type strain sequencing project: providing services to taxonomists for standard genome sequencing and annotation.</title>
        <authorList>
            <consortium name="The Broad Institute Genomics Platform"/>
            <consortium name="The Broad Institute Genome Sequencing Center for Infectious Disease"/>
            <person name="Wu L."/>
            <person name="Ma J."/>
        </authorList>
    </citation>
    <scope>NUCLEOTIDE SEQUENCE [LARGE SCALE GENOMIC DNA]</scope>
    <source>
        <strain evidence="5">JCM 15974</strain>
    </source>
</reference>
<keyword evidence="2" id="KW-0732">Signal</keyword>
<dbReference type="Pfam" id="PF00041">
    <property type="entry name" value="fn3"/>
    <property type="match status" value="1"/>
</dbReference>
<feature type="chain" id="PRO_5045471820" description="Fibronectin type-III domain-containing protein" evidence="2">
    <location>
        <begin position="20"/>
        <end position="1848"/>
    </location>
</feature>
<dbReference type="InterPro" id="IPR003961">
    <property type="entry name" value="FN3_dom"/>
</dbReference>
<dbReference type="InterPro" id="IPR013783">
    <property type="entry name" value="Ig-like_fold"/>
</dbReference>
<proteinExistence type="predicted"/>
<dbReference type="Proteomes" id="UP001501758">
    <property type="component" value="Unassembled WGS sequence"/>
</dbReference>
<evidence type="ECO:0000256" key="1">
    <source>
        <dbReference type="SAM" id="MobiDB-lite"/>
    </source>
</evidence>
<evidence type="ECO:0000313" key="4">
    <source>
        <dbReference type="EMBL" id="GAA0716621.1"/>
    </source>
</evidence>
<evidence type="ECO:0000256" key="2">
    <source>
        <dbReference type="SAM" id="SignalP"/>
    </source>
</evidence>
<dbReference type="Gene3D" id="2.60.40.10">
    <property type="entry name" value="Immunoglobulins"/>
    <property type="match status" value="1"/>
</dbReference>
<accession>A0ABP3TVL0</accession>
<comment type="caution">
    <text evidence="4">The sequence shown here is derived from an EMBL/GenBank/DDBJ whole genome shotgun (WGS) entry which is preliminary data.</text>
</comment>
<dbReference type="PROSITE" id="PS50853">
    <property type="entry name" value="FN3"/>
    <property type="match status" value="1"/>
</dbReference>
<gene>
    <name evidence="4" type="ORF">GCM10009430_12500</name>
</gene>
<feature type="domain" description="Fibronectin type-III" evidence="3">
    <location>
        <begin position="285"/>
        <end position="371"/>
    </location>
</feature>
<dbReference type="Gene3D" id="3.40.390.10">
    <property type="entry name" value="Collagenase (Catalytic Domain)"/>
    <property type="match status" value="1"/>
</dbReference>
<dbReference type="SUPFAM" id="SSF55486">
    <property type="entry name" value="Metalloproteases ('zincins'), catalytic domain"/>
    <property type="match status" value="1"/>
</dbReference>
<dbReference type="InterPro" id="IPR036116">
    <property type="entry name" value="FN3_sf"/>
</dbReference>
<name>A0ABP3TVL0_9FLAO</name>
<dbReference type="SUPFAM" id="SSF49265">
    <property type="entry name" value="Fibronectin type III"/>
    <property type="match status" value="1"/>
</dbReference>
<evidence type="ECO:0000259" key="3">
    <source>
        <dbReference type="PROSITE" id="PS50853"/>
    </source>
</evidence>
<feature type="signal peptide" evidence="2">
    <location>
        <begin position="1"/>
        <end position="19"/>
    </location>
</feature>
<dbReference type="RefSeq" id="WP_343911502.1">
    <property type="nucleotide sequence ID" value="NZ_BAAAGE010000001.1"/>
</dbReference>
<protein>
    <recommendedName>
        <fullName evidence="3">Fibronectin type-III domain-containing protein</fullName>
    </recommendedName>
</protein>
<dbReference type="CDD" id="cd00063">
    <property type="entry name" value="FN3"/>
    <property type="match status" value="1"/>
</dbReference>
<evidence type="ECO:0000313" key="5">
    <source>
        <dbReference type="Proteomes" id="UP001501758"/>
    </source>
</evidence>
<feature type="region of interest" description="Disordered" evidence="1">
    <location>
        <begin position="541"/>
        <end position="562"/>
    </location>
</feature>
<dbReference type="EMBL" id="BAAAGE010000001">
    <property type="protein sequence ID" value="GAA0716621.1"/>
    <property type="molecule type" value="Genomic_DNA"/>
</dbReference>